<dbReference type="EMBL" id="JBHRST010000008">
    <property type="protein sequence ID" value="MFC3097351.1"/>
    <property type="molecule type" value="Genomic_DNA"/>
</dbReference>
<dbReference type="Proteomes" id="UP001595456">
    <property type="component" value="Unassembled WGS sequence"/>
</dbReference>
<evidence type="ECO:0000313" key="2">
    <source>
        <dbReference type="Proteomes" id="UP001595456"/>
    </source>
</evidence>
<gene>
    <name evidence="1" type="ORF">ACFODU_05985</name>
</gene>
<reference evidence="2" key="1">
    <citation type="journal article" date="2019" name="Int. J. Syst. Evol. Microbiol.">
        <title>The Global Catalogue of Microorganisms (GCM) 10K type strain sequencing project: providing services to taxonomists for standard genome sequencing and annotation.</title>
        <authorList>
            <consortium name="The Broad Institute Genomics Platform"/>
            <consortium name="The Broad Institute Genome Sequencing Center for Infectious Disease"/>
            <person name="Wu L."/>
            <person name="Ma J."/>
        </authorList>
    </citation>
    <scope>NUCLEOTIDE SEQUENCE [LARGE SCALE GENOMIC DNA]</scope>
    <source>
        <strain evidence="2">KCTC 52607</strain>
    </source>
</reference>
<accession>A0ABV7E706</accession>
<protein>
    <submittedName>
        <fullName evidence="1">YdaS family helix-turn-helix protein</fullName>
    </submittedName>
</protein>
<dbReference type="InterPro" id="IPR031856">
    <property type="entry name" value="YdaS_toxin-like"/>
</dbReference>
<proteinExistence type="predicted"/>
<dbReference type="InterPro" id="IPR010982">
    <property type="entry name" value="Lambda_DNA-bd_dom_sf"/>
</dbReference>
<dbReference type="Gene3D" id="1.10.260.40">
    <property type="entry name" value="lambda repressor-like DNA-binding domains"/>
    <property type="match status" value="1"/>
</dbReference>
<keyword evidence="2" id="KW-1185">Reference proteome</keyword>
<organism evidence="1 2">
    <name type="scientific">Alteraurantiacibacter palmitatis</name>
    <dbReference type="NCBI Taxonomy" id="2054628"/>
    <lineage>
        <taxon>Bacteria</taxon>
        <taxon>Pseudomonadati</taxon>
        <taxon>Pseudomonadota</taxon>
        <taxon>Alphaproteobacteria</taxon>
        <taxon>Sphingomonadales</taxon>
        <taxon>Erythrobacteraceae</taxon>
        <taxon>Alteraurantiacibacter</taxon>
    </lineage>
</organism>
<name>A0ABV7E706_9SPHN</name>
<dbReference type="Pfam" id="PF15943">
    <property type="entry name" value="YdaS_toxin"/>
    <property type="match status" value="1"/>
</dbReference>
<dbReference type="RefSeq" id="WP_336926120.1">
    <property type="nucleotide sequence ID" value="NZ_JBANRO010000006.1"/>
</dbReference>
<comment type="caution">
    <text evidence="1">The sequence shown here is derived from an EMBL/GenBank/DDBJ whole genome shotgun (WGS) entry which is preliminary data.</text>
</comment>
<evidence type="ECO:0000313" key="1">
    <source>
        <dbReference type="EMBL" id="MFC3097351.1"/>
    </source>
</evidence>
<sequence length="97" mass="9935">MEQTPAQFDSPQAAFAAAAKRIEGGQTALGRLCGKTQGAVSKRLSGGQPIWGDLGLAVFAQIEAATGVSRHDLRPDIYPREEAAASADVAGLEGIAA</sequence>